<reference evidence="1" key="2">
    <citation type="submission" date="2025-09" db="UniProtKB">
        <authorList>
            <consortium name="EnsemblPlants"/>
        </authorList>
    </citation>
    <scope>IDENTIFICATION</scope>
</reference>
<sequence length="160" mass="17378">MEAPHRAPAAGETPPAAAAESSSSSSTEESRWLASLSEPELDFLISLKMLAVKRAETAGRPHLADAFDLRTLRALGVVLLESLKERLKGTAVDPTILDRLALSRDPDADADANVSVSGSDSEVFRPRSKDQPKPSGIKRKQKKMQAGFKSKKRRKLSESR</sequence>
<reference evidence="1" key="1">
    <citation type="submission" date="2021-05" db="EMBL/GenBank/DDBJ databases">
        <authorList>
            <person name="Scholz U."/>
            <person name="Mascher M."/>
            <person name="Fiebig A."/>
        </authorList>
    </citation>
    <scope>NUCLEOTIDE SEQUENCE [LARGE SCALE GENOMIC DNA]</scope>
</reference>
<organism evidence="1 2">
    <name type="scientific">Avena sativa</name>
    <name type="common">Oat</name>
    <dbReference type="NCBI Taxonomy" id="4498"/>
    <lineage>
        <taxon>Eukaryota</taxon>
        <taxon>Viridiplantae</taxon>
        <taxon>Streptophyta</taxon>
        <taxon>Embryophyta</taxon>
        <taxon>Tracheophyta</taxon>
        <taxon>Spermatophyta</taxon>
        <taxon>Magnoliopsida</taxon>
        <taxon>Liliopsida</taxon>
        <taxon>Poales</taxon>
        <taxon>Poaceae</taxon>
        <taxon>BOP clade</taxon>
        <taxon>Pooideae</taxon>
        <taxon>Poodae</taxon>
        <taxon>Poeae</taxon>
        <taxon>Poeae Chloroplast Group 1 (Aveneae type)</taxon>
        <taxon>Aveninae</taxon>
        <taxon>Avena</taxon>
    </lineage>
</organism>
<proteinExistence type="predicted"/>
<protein>
    <submittedName>
        <fullName evidence="1">Uncharacterized protein</fullName>
    </submittedName>
</protein>
<evidence type="ECO:0000313" key="1">
    <source>
        <dbReference type="EnsemblPlants" id="AVESA.00010b.r2.7CG0692630.1.CDS"/>
    </source>
</evidence>
<evidence type="ECO:0000313" key="2">
    <source>
        <dbReference type="Proteomes" id="UP001732700"/>
    </source>
</evidence>
<accession>A0ACD6A325</accession>
<keyword evidence="2" id="KW-1185">Reference proteome</keyword>
<dbReference type="Proteomes" id="UP001732700">
    <property type="component" value="Chromosome 7C"/>
</dbReference>
<name>A0ACD6A325_AVESA</name>
<dbReference type="EnsemblPlants" id="AVESA.00010b.r2.7CG0692630.1">
    <property type="protein sequence ID" value="AVESA.00010b.r2.7CG0692630.1.CDS"/>
    <property type="gene ID" value="AVESA.00010b.r2.7CG0692630"/>
</dbReference>